<sequence length="524" mass="59051">MTGGSSWLTTVKRAFRSPTKKSCKRSTEEDDHGEKVTILLYYLFSLNFEVLGEYLQKAEKRRWIFRKLTSPTKQCEASMSGNGKCEDAASMDEQQRAIAAAKASTEAAQVAVKTAQAAVRSATQTRIACLVKQHYAALVIQTAFRGYLARQALRALKGIVKLQALVRGHNARKQAKSTLKCMQALIRVQAKMRNQCSRPLQDGTRRSMFAETNNLWDKYKDIRERNSITLDDGNFVDQWEDQQYTIEDIESMLKSKKKAALKREKALAYALSQQIRRFDRSQSLINEQETNQNAEWLKHWVESEQSWEYDKKSISQRGDSITDLGIESLQTHLTTPQRRRHSLHVSSPLNCGTAHQSPMTPSLCNTARRLHVQSASPRCLRDYRSHSTTTTPSLRTNCPSTVSSYRYKPGGATMIPNYMAATESAKAKSRSLSTPRHRLSMTERSERGCSVKKRLSYPMPESHSDCTIYNDYGYSSENLRSPSFRSVQGGGCGVEKGSLCSCYTDSTGGEVSPASTSHIRRWLS</sequence>
<dbReference type="OrthoDB" id="776767at2759"/>
<evidence type="ECO:0000256" key="4">
    <source>
        <dbReference type="ARBA" id="ARBA00022860"/>
    </source>
</evidence>
<dbReference type="InterPro" id="IPR025064">
    <property type="entry name" value="DUF4005"/>
</dbReference>
<dbReference type="InterPro" id="IPR027417">
    <property type="entry name" value="P-loop_NTPase"/>
</dbReference>
<gene>
    <name evidence="10" type="ORF">Cgig2_001724</name>
</gene>
<reference evidence="10" key="1">
    <citation type="submission" date="2022-04" db="EMBL/GenBank/DDBJ databases">
        <title>Carnegiea gigantea Genome sequencing and assembly v2.</title>
        <authorList>
            <person name="Copetti D."/>
            <person name="Sanderson M.J."/>
            <person name="Burquez A."/>
            <person name="Wojciechowski M.F."/>
        </authorList>
    </citation>
    <scope>NUCLEOTIDE SEQUENCE</scope>
    <source>
        <strain evidence="10">SGP5-SGP5p</strain>
        <tissue evidence="10">Aerial part</tissue>
    </source>
</reference>
<evidence type="ECO:0000256" key="8">
    <source>
        <dbReference type="SAM" id="MobiDB-lite"/>
    </source>
</evidence>
<dbReference type="Pfam" id="PF13178">
    <property type="entry name" value="DUF4005"/>
    <property type="match status" value="1"/>
</dbReference>
<evidence type="ECO:0000256" key="6">
    <source>
        <dbReference type="ARBA" id="ARBA00024378"/>
    </source>
</evidence>
<dbReference type="SMART" id="SM00015">
    <property type="entry name" value="IQ"/>
    <property type="match status" value="2"/>
</dbReference>
<comment type="caution">
    <text evidence="10">The sequence shown here is derived from an EMBL/GenBank/DDBJ whole genome shotgun (WGS) entry which is preliminary data.</text>
</comment>
<organism evidence="10 11">
    <name type="scientific">Carnegiea gigantea</name>
    <dbReference type="NCBI Taxonomy" id="171969"/>
    <lineage>
        <taxon>Eukaryota</taxon>
        <taxon>Viridiplantae</taxon>
        <taxon>Streptophyta</taxon>
        <taxon>Embryophyta</taxon>
        <taxon>Tracheophyta</taxon>
        <taxon>Spermatophyta</taxon>
        <taxon>Magnoliopsida</taxon>
        <taxon>eudicotyledons</taxon>
        <taxon>Gunneridae</taxon>
        <taxon>Pentapetalae</taxon>
        <taxon>Caryophyllales</taxon>
        <taxon>Cactineae</taxon>
        <taxon>Cactaceae</taxon>
        <taxon>Cactoideae</taxon>
        <taxon>Echinocereeae</taxon>
        <taxon>Carnegiea</taxon>
    </lineage>
</organism>
<dbReference type="CDD" id="cd23767">
    <property type="entry name" value="IQCD"/>
    <property type="match status" value="1"/>
</dbReference>
<evidence type="ECO:0000256" key="1">
    <source>
        <dbReference type="ARBA" id="ARBA00004496"/>
    </source>
</evidence>
<keyword evidence="3" id="KW-0677">Repeat</keyword>
<dbReference type="Pfam" id="PF00612">
    <property type="entry name" value="IQ"/>
    <property type="match status" value="2"/>
</dbReference>
<dbReference type="PROSITE" id="PS50096">
    <property type="entry name" value="IQ"/>
    <property type="match status" value="2"/>
</dbReference>
<dbReference type="Gene3D" id="1.20.5.190">
    <property type="match status" value="1"/>
</dbReference>
<dbReference type="Proteomes" id="UP001153076">
    <property type="component" value="Unassembled WGS sequence"/>
</dbReference>
<keyword evidence="11" id="KW-1185">Reference proteome</keyword>
<comment type="similarity">
    <text evidence="5">Belongs to the IQD family.</text>
</comment>
<proteinExistence type="inferred from homology"/>
<dbReference type="AlphaFoldDB" id="A0A9Q1GRH6"/>
<dbReference type="SUPFAM" id="SSF52540">
    <property type="entry name" value="P-loop containing nucleoside triphosphate hydrolases"/>
    <property type="match status" value="1"/>
</dbReference>
<evidence type="ECO:0000313" key="10">
    <source>
        <dbReference type="EMBL" id="KAJ8424021.1"/>
    </source>
</evidence>
<dbReference type="FunFam" id="1.20.5.190:FF:000062">
    <property type="entry name" value="IQ-domain 11"/>
    <property type="match status" value="1"/>
</dbReference>
<dbReference type="GO" id="GO:0005516">
    <property type="term" value="F:calmodulin binding"/>
    <property type="evidence" value="ECO:0007669"/>
    <property type="project" value="UniProtKB-KW"/>
</dbReference>
<dbReference type="EMBL" id="JAKOGI010001801">
    <property type="protein sequence ID" value="KAJ8424021.1"/>
    <property type="molecule type" value="Genomic_DNA"/>
</dbReference>
<dbReference type="PANTHER" id="PTHR32295:SF6">
    <property type="entry name" value="PROTEIN IQ-DOMAIN 18"/>
    <property type="match status" value="1"/>
</dbReference>
<evidence type="ECO:0000256" key="2">
    <source>
        <dbReference type="ARBA" id="ARBA00022490"/>
    </source>
</evidence>
<dbReference type="GO" id="GO:0005737">
    <property type="term" value="C:cytoplasm"/>
    <property type="evidence" value="ECO:0007669"/>
    <property type="project" value="UniProtKB-SubCell"/>
</dbReference>
<protein>
    <recommendedName>
        <fullName evidence="9">DUF4005 domain-containing protein</fullName>
    </recommendedName>
</protein>
<dbReference type="PANTHER" id="PTHR32295">
    <property type="entry name" value="IQ-DOMAIN 5-RELATED"/>
    <property type="match status" value="1"/>
</dbReference>
<evidence type="ECO:0000256" key="5">
    <source>
        <dbReference type="ARBA" id="ARBA00024341"/>
    </source>
</evidence>
<feature type="region of interest" description="Disordered" evidence="8">
    <location>
        <begin position="426"/>
        <end position="447"/>
    </location>
</feature>
<evidence type="ECO:0000259" key="9">
    <source>
        <dbReference type="Pfam" id="PF13178"/>
    </source>
</evidence>
<keyword evidence="4" id="KW-0112">Calmodulin-binding</keyword>
<evidence type="ECO:0000256" key="7">
    <source>
        <dbReference type="ARBA" id="ARBA00045534"/>
    </source>
</evidence>
<accession>A0A9Q1GRH6</accession>
<keyword evidence="2" id="KW-0963">Cytoplasm</keyword>
<evidence type="ECO:0000313" key="11">
    <source>
        <dbReference type="Proteomes" id="UP001153076"/>
    </source>
</evidence>
<comment type="subcellular location">
    <subcellularLocation>
        <location evidence="1">Cytoplasm</location>
    </subcellularLocation>
</comment>
<feature type="domain" description="DUF4005" evidence="9">
    <location>
        <begin position="376"/>
        <end position="481"/>
    </location>
</feature>
<comment type="function">
    <text evidence="7">May be involved in cooperative interactions with calmodulins or calmodulin-like proteins. Recruits calmodulin proteins to microtubules, thus being a potential scaffold in cellular signaling and trafficking. May associate with nucleic acids and regulate gene expression at the transcriptional or post-transcriptional level.</text>
</comment>
<dbReference type="InterPro" id="IPR000048">
    <property type="entry name" value="IQ_motif_EF-hand-BS"/>
</dbReference>
<name>A0A9Q1GRH6_9CARY</name>
<evidence type="ECO:0000256" key="3">
    <source>
        <dbReference type="ARBA" id="ARBA00022737"/>
    </source>
</evidence>
<comment type="subunit">
    <text evidence="6">Binds to multiple calmodulin (CaM) in the presence of Ca(2+) and CaM-like proteins.</text>
</comment>